<feature type="domain" description="H15" evidence="8">
    <location>
        <begin position="108"/>
        <end position="178"/>
    </location>
</feature>
<evidence type="ECO:0000259" key="8">
    <source>
        <dbReference type="PROSITE" id="PS51504"/>
    </source>
</evidence>
<feature type="compositionally biased region" description="Basic residues" evidence="7">
    <location>
        <begin position="300"/>
        <end position="323"/>
    </location>
</feature>
<dbReference type="InterPro" id="IPR036388">
    <property type="entry name" value="WH-like_DNA-bd_sf"/>
</dbReference>
<feature type="compositionally biased region" description="Basic residues" evidence="7">
    <location>
        <begin position="82"/>
        <end position="99"/>
    </location>
</feature>
<dbReference type="Proteomes" id="UP001497522">
    <property type="component" value="Chromosome 9"/>
</dbReference>
<keyword evidence="3 6" id="KW-0158">Chromosome</keyword>
<protein>
    <recommendedName>
        <fullName evidence="8">H15 domain-containing protein</fullName>
    </recommendedName>
</protein>
<dbReference type="Pfam" id="PF00538">
    <property type="entry name" value="Linker_histone"/>
    <property type="match status" value="1"/>
</dbReference>
<sequence length="346" mass="36996">MAGATDDVPDVAAAVAAVVVEERVTTVLAASGTESEKETVEVESTSIIQVEKKISKEKKRVNPPREKKAKSSLPNQEDREKKKQLKKLAPKEKKPKKMPKAANGPAAAHPSYLLMVKEAIGTLKERTGSSQYAIAKYLEDMYKTGLPPNFKKILSIQLRNMTKQGKVYKVKNSFKLSDELKKPVKAPKAAMAIKDSSKEIKAYKPTKVAKKDSSRVKSKTANGALSKAVKLGGGAVVAKPTKVPKSPKAPKSVKHVAVKPPRKAPVAASKSKDEEKVTAPSAARKPAASLTNKPTAVKKIASKKKVGTPRKAPKSVKSAKSKSSKSAVMPGKISKTVASPAKRAKK</sequence>
<feature type="region of interest" description="Disordered" evidence="7">
    <location>
        <begin position="51"/>
        <end position="108"/>
    </location>
</feature>
<evidence type="ECO:0000256" key="2">
    <source>
        <dbReference type="ARBA" id="ARBA00004286"/>
    </source>
</evidence>
<evidence type="ECO:0000313" key="10">
    <source>
        <dbReference type="Proteomes" id="UP001497522"/>
    </source>
</evidence>
<name>A0ABP1C393_9BRYO</name>
<feature type="compositionally biased region" description="Basic residues" evidence="7">
    <location>
        <begin position="251"/>
        <end position="262"/>
    </location>
</feature>
<evidence type="ECO:0000256" key="3">
    <source>
        <dbReference type="ARBA" id="ARBA00022454"/>
    </source>
</evidence>
<dbReference type="PRINTS" id="PR00624">
    <property type="entry name" value="HISTONEH5"/>
</dbReference>
<dbReference type="InterPro" id="IPR005818">
    <property type="entry name" value="Histone_H1/H5_H15"/>
</dbReference>
<dbReference type="Gene3D" id="1.10.10.10">
    <property type="entry name" value="Winged helix-like DNA-binding domain superfamily/Winged helix DNA-binding domain"/>
    <property type="match status" value="1"/>
</dbReference>
<dbReference type="EMBL" id="OZ023710">
    <property type="protein sequence ID" value="CAK9883259.1"/>
    <property type="molecule type" value="Genomic_DNA"/>
</dbReference>
<feature type="compositionally biased region" description="Low complexity" evidence="7">
    <location>
        <begin position="236"/>
        <end position="250"/>
    </location>
</feature>
<dbReference type="SUPFAM" id="SSF46785">
    <property type="entry name" value="Winged helix' DNA-binding domain"/>
    <property type="match status" value="1"/>
</dbReference>
<dbReference type="SMART" id="SM00526">
    <property type="entry name" value="H15"/>
    <property type="match status" value="1"/>
</dbReference>
<dbReference type="InterPro" id="IPR036390">
    <property type="entry name" value="WH_DNA-bd_sf"/>
</dbReference>
<organism evidence="9 10">
    <name type="scientific">Sphagnum jensenii</name>
    <dbReference type="NCBI Taxonomy" id="128206"/>
    <lineage>
        <taxon>Eukaryota</taxon>
        <taxon>Viridiplantae</taxon>
        <taxon>Streptophyta</taxon>
        <taxon>Embryophyta</taxon>
        <taxon>Bryophyta</taxon>
        <taxon>Sphagnophytina</taxon>
        <taxon>Sphagnopsida</taxon>
        <taxon>Sphagnales</taxon>
        <taxon>Sphagnaceae</taxon>
        <taxon>Sphagnum</taxon>
    </lineage>
</organism>
<comment type="similarity">
    <text evidence="6">Belongs to the histone H1/H5 family.</text>
</comment>
<feature type="compositionally biased region" description="Basic residues" evidence="7">
    <location>
        <begin position="55"/>
        <end position="70"/>
    </location>
</feature>
<comment type="subcellular location">
    <subcellularLocation>
        <location evidence="2">Chromosome</location>
    </subcellularLocation>
    <subcellularLocation>
        <location evidence="1 6">Nucleus</location>
    </subcellularLocation>
</comment>
<evidence type="ECO:0000313" key="9">
    <source>
        <dbReference type="EMBL" id="CAK9883259.1"/>
    </source>
</evidence>
<dbReference type="CDD" id="cd00073">
    <property type="entry name" value="H15"/>
    <property type="match status" value="1"/>
</dbReference>
<proteinExistence type="inferred from homology"/>
<dbReference type="PROSITE" id="PS51504">
    <property type="entry name" value="H15"/>
    <property type="match status" value="1"/>
</dbReference>
<keyword evidence="10" id="KW-1185">Reference proteome</keyword>
<gene>
    <name evidence="9" type="ORF">CSSPJE1EN2_LOCUS24510</name>
</gene>
<evidence type="ECO:0000256" key="6">
    <source>
        <dbReference type="RuleBase" id="RU003894"/>
    </source>
</evidence>
<feature type="region of interest" description="Disordered" evidence="7">
    <location>
        <begin position="204"/>
        <end position="346"/>
    </location>
</feature>
<accession>A0ABP1C393</accession>
<evidence type="ECO:0000256" key="5">
    <source>
        <dbReference type="ARBA" id="ARBA00023242"/>
    </source>
</evidence>
<dbReference type="InterPro" id="IPR005819">
    <property type="entry name" value="H1/H5"/>
</dbReference>
<keyword evidence="4 6" id="KW-0238">DNA-binding</keyword>
<evidence type="ECO:0000256" key="4">
    <source>
        <dbReference type="ARBA" id="ARBA00023125"/>
    </source>
</evidence>
<reference evidence="9" key="1">
    <citation type="submission" date="2024-03" db="EMBL/GenBank/DDBJ databases">
        <authorList>
            <consortium name="ELIXIR-Norway"/>
            <consortium name="Elixir Norway"/>
        </authorList>
    </citation>
    <scope>NUCLEOTIDE SEQUENCE</scope>
</reference>
<evidence type="ECO:0000256" key="1">
    <source>
        <dbReference type="ARBA" id="ARBA00004123"/>
    </source>
</evidence>
<keyword evidence="5 6" id="KW-0539">Nucleus</keyword>
<evidence type="ECO:0000256" key="7">
    <source>
        <dbReference type="SAM" id="MobiDB-lite"/>
    </source>
</evidence>
<dbReference type="PANTHER" id="PTHR11467:SF36">
    <property type="entry name" value="HISTONE 24-RELATED"/>
    <property type="match status" value="1"/>
</dbReference>
<dbReference type="PANTHER" id="PTHR11467">
    <property type="entry name" value="HISTONE H1"/>
    <property type="match status" value="1"/>
</dbReference>